<dbReference type="EMBL" id="JASSVS010000001">
    <property type="protein sequence ID" value="MDL0429769.1"/>
    <property type="molecule type" value="Genomic_DNA"/>
</dbReference>
<dbReference type="PANTHER" id="PTHR45947">
    <property type="entry name" value="SULFOQUINOVOSYL TRANSFERASE SQD2"/>
    <property type="match status" value="1"/>
</dbReference>
<sequence length="405" mass="45224">MKFCMVTTFYPPYNFGGDGIFVRELAVSLVSLGHYVRVIHCEDAYRLSSNTNDPGLPQRYDDEGVDVCRLKSPLGALSPLLTQQLGHPALKAGAITDLLNEDFDVINYHNISLVGGPAILSLGEAPVKLYTLHEHWLVCATHIFWKNGVKRCDSRQCLQCCVRSGVPPQFWRYTGLAKRHLEQIDCLIAPSQFTANQHKQFYPGVPTCIIPLYSRLAPSREMTGNWSRNDPPKFVYSGRITASKGVESVLEQFTTFKEYELVLAGDGDALPHLKERFAHFPNIHFTGRLDETSLIELYSSATALIFPSIAPETFGLTAVEAMACGTPAIVRDAGGCAEIIETTKAGFVYQEDSELPALVHRMARQAGLREHLSELALNAIRKFYTRQRYLDDYLAVIAELRGHDR</sequence>
<protein>
    <submittedName>
        <fullName evidence="3">Glycosyltransferase family 4 protein</fullName>
        <ecNumber evidence="3">2.4.-.-</ecNumber>
    </submittedName>
</protein>
<feature type="domain" description="Glycosyl transferase family 1" evidence="1">
    <location>
        <begin position="228"/>
        <end position="364"/>
    </location>
</feature>
<gene>
    <name evidence="3" type="ORF">QPM17_01415</name>
</gene>
<comment type="caution">
    <text evidence="3">The sequence shown here is derived from an EMBL/GenBank/DDBJ whole genome shotgun (WGS) entry which is preliminary data.</text>
</comment>
<evidence type="ECO:0000313" key="4">
    <source>
        <dbReference type="Proteomes" id="UP001227964"/>
    </source>
</evidence>
<dbReference type="InterPro" id="IPR050194">
    <property type="entry name" value="Glycosyltransferase_grp1"/>
</dbReference>
<dbReference type="InterPro" id="IPR028098">
    <property type="entry name" value="Glyco_trans_4-like_N"/>
</dbReference>
<dbReference type="InterPro" id="IPR001296">
    <property type="entry name" value="Glyco_trans_1"/>
</dbReference>
<keyword evidence="3" id="KW-0328">Glycosyltransferase</keyword>
<organism evidence="3 4">
    <name type="scientific">Marinobacter azerbaijanicus</name>
    <dbReference type="NCBI Taxonomy" id="3050455"/>
    <lineage>
        <taxon>Bacteria</taxon>
        <taxon>Pseudomonadati</taxon>
        <taxon>Pseudomonadota</taxon>
        <taxon>Gammaproteobacteria</taxon>
        <taxon>Pseudomonadales</taxon>
        <taxon>Marinobacteraceae</taxon>
        <taxon>Marinobacter</taxon>
    </lineage>
</organism>
<name>A0ABT7I6L7_9GAMM</name>
<keyword evidence="4" id="KW-1185">Reference proteome</keyword>
<feature type="domain" description="Glycosyltransferase subfamily 4-like N-terminal" evidence="2">
    <location>
        <begin position="16"/>
        <end position="210"/>
    </location>
</feature>
<accession>A0ABT7I6L7</accession>
<dbReference type="PANTHER" id="PTHR45947:SF13">
    <property type="entry name" value="TRANSFERASE"/>
    <property type="match status" value="1"/>
</dbReference>
<dbReference type="GO" id="GO:0016757">
    <property type="term" value="F:glycosyltransferase activity"/>
    <property type="evidence" value="ECO:0007669"/>
    <property type="project" value="UniProtKB-KW"/>
</dbReference>
<reference evidence="3 4" key="1">
    <citation type="submission" date="2023-06" db="EMBL/GenBank/DDBJ databases">
        <title>Marinobacter azerbaijanicus a moderately halophilic, isolated from Urmia Lake in Azerbaijan region of Iran.</title>
        <authorList>
            <person name="Sanchez-Porro C."/>
            <person name="Aghdam E.M."/>
            <person name="Saheb S.M."/>
            <person name="Tarhriz V."/>
            <person name="Kazemi E."/>
            <person name="Ammozegar M.A."/>
            <person name="Ventosa A."/>
            <person name="Hejazi M.S."/>
        </authorList>
    </citation>
    <scope>NUCLEOTIDE SEQUENCE [LARGE SCALE GENOMIC DNA]</scope>
    <source>
        <strain evidence="3 4">TBZ242</strain>
    </source>
</reference>
<dbReference type="RefSeq" id="WP_285388141.1">
    <property type="nucleotide sequence ID" value="NZ_JASSVS010000001.1"/>
</dbReference>
<evidence type="ECO:0000259" key="1">
    <source>
        <dbReference type="Pfam" id="PF00534"/>
    </source>
</evidence>
<evidence type="ECO:0000259" key="2">
    <source>
        <dbReference type="Pfam" id="PF13439"/>
    </source>
</evidence>
<dbReference type="Proteomes" id="UP001227964">
    <property type="component" value="Unassembled WGS sequence"/>
</dbReference>
<evidence type="ECO:0000313" key="3">
    <source>
        <dbReference type="EMBL" id="MDL0429769.1"/>
    </source>
</evidence>
<dbReference type="Pfam" id="PF13439">
    <property type="entry name" value="Glyco_transf_4"/>
    <property type="match status" value="1"/>
</dbReference>
<dbReference type="Pfam" id="PF00534">
    <property type="entry name" value="Glycos_transf_1"/>
    <property type="match status" value="1"/>
</dbReference>
<dbReference type="Gene3D" id="3.40.50.2000">
    <property type="entry name" value="Glycogen Phosphorylase B"/>
    <property type="match status" value="2"/>
</dbReference>
<dbReference type="EC" id="2.4.-.-" evidence="3"/>
<dbReference type="CDD" id="cd03801">
    <property type="entry name" value="GT4_PimA-like"/>
    <property type="match status" value="1"/>
</dbReference>
<proteinExistence type="predicted"/>
<keyword evidence="3" id="KW-0808">Transferase</keyword>
<dbReference type="SUPFAM" id="SSF53756">
    <property type="entry name" value="UDP-Glycosyltransferase/glycogen phosphorylase"/>
    <property type="match status" value="1"/>
</dbReference>